<dbReference type="Pfam" id="PF13683">
    <property type="entry name" value="rve_3"/>
    <property type="match status" value="1"/>
</dbReference>
<evidence type="ECO:0000313" key="2">
    <source>
        <dbReference type="EMBL" id="SDY26706.1"/>
    </source>
</evidence>
<protein>
    <submittedName>
        <fullName evidence="2">Putative transposase</fullName>
    </submittedName>
</protein>
<dbReference type="PROSITE" id="PS50994">
    <property type="entry name" value="INTEGRASE"/>
    <property type="match status" value="1"/>
</dbReference>
<dbReference type="STRING" id="651662.SAMN04488069_1075"/>
<dbReference type="InterPro" id="IPR036397">
    <property type="entry name" value="RNaseH_sf"/>
</dbReference>
<dbReference type="Proteomes" id="UP000199249">
    <property type="component" value="Unassembled WGS sequence"/>
</dbReference>
<sequence length="278" mass="32220">MAPAERRAVAQHAVARGLSRRRACALVGLARASYATPPGRGDQAERQAADTVLVDALLALVKRHAGWGFWKYYHRLRKDGLLVNHKRVWRLYQAQRLQLSRRRKKRRLPERVRQPLAVPEAPNQCWSMDFMSDALTDGRRFRTLNVVEDWNREVLGIEVDFSLPAARVVRLLQTLVERHGPPARLRVDNGPEFISQALQDWCGPQSIVLQWIQPASPTQNAYVERVNGSFRRELLNGYLFATLQQVREHCRLWQYDYNHLRPHQALHLMTPTEFRQAA</sequence>
<dbReference type="PANTHER" id="PTHR47515:SF2">
    <property type="entry name" value="INTEGRASE CORE DOMAIN PROTEIN"/>
    <property type="match status" value="1"/>
</dbReference>
<accession>A0A1H3IFX7</accession>
<organism evidence="2 3">
    <name type="scientific">Hymenobacter psychrophilus</name>
    <dbReference type="NCBI Taxonomy" id="651662"/>
    <lineage>
        <taxon>Bacteria</taxon>
        <taxon>Pseudomonadati</taxon>
        <taxon>Bacteroidota</taxon>
        <taxon>Cytophagia</taxon>
        <taxon>Cytophagales</taxon>
        <taxon>Hymenobacteraceae</taxon>
        <taxon>Hymenobacter</taxon>
    </lineage>
</organism>
<keyword evidence="3" id="KW-1185">Reference proteome</keyword>
<dbReference type="InterPro" id="IPR001584">
    <property type="entry name" value="Integrase_cat-core"/>
</dbReference>
<dbReference type="GO" id="GO:0015074">
    <property type="term" value="P:DNA integration"/>
    <property type="evidence" value="ECO:0007669"/>
    <property type="project" value="InterPro"/>
</dbReference>
<proteinExistence type="predicted"/>
<dbReference type="PANTHER" id="PTHR47515">
    <property type="entry name" value="LOW CALCIUM RESPONSE LOCUS PROTEIN T"/>
    <property type="match status" value="1"/>
</dbReference>
<dbReference type="EMBL" id="FNOV01000007">
    <property type="protein sequence ID" value="SDY26706.1"/>
    <property type="molecule type" value="Genomic_DNA"/>
</dbReference>
<dbReference type="Gene3D" id="3.30.420.10">
    <property type="entry name" value="Ribonuclease H-like superfamily/Ribonuclease H"/>
    <property type="match status" value="1"/>
</dbReference>
<dbReference type="AlphaFoldDB" id="A0A1H3IFX7"/>
<feature type="domain" description="Integrase catalytic" evidence="1">
    <location>
        <begin position="118"/>
        <end position="278"/>
    </location>
</feature>
<reference evidence="3" key="1">
    <citation type="submission" date="2016-10" db="EMBL/GenBank/DDBJ databases">
        <authorList>
            <person name="Varghese N."/>
            <person name="Submissions S."/>
        </authorList>
    </citation>
    <scope>NUCLEOTIDE SEQUENCE [LARGE SCALE GENOMIC DNA]</scope>
    <source>
        <strain evidence="3">CGMCC 1.8975</strain>
    </source>
</reference>
<dbReference type="Pfam" id="PF13276">
    <property type="entry name" value="HTH_21"/>
    <property type="match status" value="1"/>
</dbReference>
<dbReference type="InterPro" id="IPR048020">
    <property type="entry name" value="Transpos_IS3"/>
</dbReference>
<evidence type="ECO:0000259" key="1">
    <source>
        <dbReference type="PROSITE" id="PS50994"/>
    </source>
</evidence>
<dbReference type="NCBIfam" id="NF033516">
    <property type="entry name" value="transpos_IS3"/>
    <property type="match status" value="1"/>
</dbReference>
<gene>
    <name evidence="2" type="ORF">SAMN04488069_1075</name>
</gene>
<name>A0A1H3IFX7_9BACT</name>
<dbReference type="GO" id="GO:0003676">
    <property type="term" value="F:nucleic acid binding"/>
    <property type="evidence" value="ECO:0007669"/>
    <property type="project" value="InterPro"/>
</dbReference>
<evidence type="ECO:0000313" key="3">
    <source>
        <dbReference type="Proteomes" id="UP000199249"/>
    </source>
</evidence>
<dbReference type="InterPro" id="IPR012337">
    <property type="entry name" value="RNaseH-like_sf"/>
</dbReference>
<dbReference type="InterPro" id="IPR025948">
    <property type="entry name" value="HTH-like_dom"/>
</dbReference>
<dbReference type="SUPFAM" id="SSF53098">
    <property type="entry name" value="Ribonuclease H-like"/>
    <property type="match status" value="1"/>
</dbReference>